<dbReference type="PROSITE" id="PS51318">
    <property type="entry name" value="TAT"/>
    <property type="match status" value="1"/>
</dbReference>
<dbReference type="PANTHER" id="PTHR30483:SF6">
    <property type="entry name" value="PERIPLASMIC BINDING PROTEIN OF ABC TRANSPORTER FOR NATURAL AMINO ACIDS"/>
    <property type="match status" value="1"/>
</dbReference>
<dbReference type="AlphaFoldDB" id="A0A4R3M7J0"/>
<name>A0A4R3M7J0_9BURK</name>
<organism evidence="4 5">
    <name type="scientific">Paralcaligenes ureilyticus</name>
    <dbReference type="NCBI Taxonomy" id="627131"/>
    <lineage>
        <taxon>Bacteria</taxon>
        <taxon>Pseudomonadati</taxon>
        <taxon>Pseudomonadota</taxon>
        <taxon>Betaproteobacteria</taxon>
        <taxon>Burkholderiales</taxon>
        <taxon>Alcaligenaceae</taxon>
        <taxon>Paralcaligenes</taxon>
    </lineage>
</organism>
<evidence type="ECO:0000313" key="4">
    <source>
        <dbReference type="EMBL" id="TCT09434.1"/>
    </source>
</evidence>
<dbReference type="InterPro" id="IPR028082">
    <property type="entry name" value="Peripla_BP_I"/>
</dbReference>
<feature type="domain" description="Leucine-binding protein" evidence="3">
    <location>
        <begin position="43"/>
        <end position="382"/>
    </location>
</feature>
<comment type="similarity">
    <text evidence="1">Belongs to the leucine-binding protein family.</text>
</comment>
<gene>
    <name evidence="4" type="ORF">EDC26_10352</name>
</gene>
<reference evidence="4 5" key="1">
    <citation type="submission" date="2019-03" db="EMBL/GenBank/DDBJ databases">
        <title>Genomic Encyclopedia of Type Strains, Phase IV (KMG-IV): sequencing the most valuable type-strain genomes for metagenomic binning, comparative biology and taxonomic classification.</title>
        <authorList>
            <person name="Goeker M."/>
        </authorList>
    </citation>
    <scope>NUCLEOTIDE SEQUENCE [LARGE SCALE GENOMIC DNA]</scope>
    <source>
        <strain evidence="4 5">DSM 24591</strain>
    </source>
</reference>
<proteinExistence type="inferred from homology"/>
<evidence type="ECO:0000256" key="1">
    <source>
        <dbReference type="ARBA" id="ARBA00010062"/>
    </source>
</evidence>
<comment type="caution">
    <text evidence="4">The sequence shown here is derived from an EMBL/GenBank/DDBJ whole genome shotgun (WGS) entry which is preliminary data.</text>
</comment>
<dbReference type="RefSeq" id="WP_132580161.1">
    <property type="nucleotide sequence ID" value="NZ_SMAJ01000003.1"/>
</dbReference>
<dbReference type="CDD" id="cd20014">
    <property type="entry name" value="PBP1_RPA0668_benzoate-like"/>
    <property type="match status" value="1"/>
</dbReference>
<dbReference type="OrthoDB" id="9177562at2"/>
<dbReference type="Gene3D" id="3.40.50.2300">
    <property type="match status" value="2"/>
</dbReference>
<dbReference type="InterPro" id="IPR019546">
    <property type="entry name" value="TAT_signal_bac_arc"/>
</dbReference>
<sequence length="400" mass="43372">MPNQNPKVIPSRRKFIVEASAIGATALLGGIVSPALAQSKPALRIGLLNSFSGVFAALGNDNLNGMNLYFDEIGGSIAGRKIQILKEDDEIKPQVGLQKLRKLVESDKCDIITGIQSSGVAMAAVAYLRQSGAFMLCSGAGATSLSMVDTKLPYFFRCSINTIAIHRTFGDWYYKNVAKEALLTASDFVGGRDTLAEFKSGFAPLGGKVVSDIYPPLGNNDFSPYLATIRKDAPPGTFNFYAGTDAVRFVKQYAEYGLKKISKLTGSGFMLESDTLPAQGASALGALSSLHYAETLDNAANKKFVADYRAKYKKYPSVYSEYGYVAAQILHGAIEAVHGDTHDKDALRKAMLALRLQAPRGPFHFSPTTQSPIQNVYIREVVELNGRFTNKVLYTYPNVV</sequence>
<evidence type="ECO:0000313" key="5">
    <source>
        <dbReference type="Proteomes" id="UP000295525"/>
    </source>
</evidence>
<evidence type="ECO:0000259" key="3">
    <source>
        <dbReference type="Pfam" id="PF13458"/>
    </source>
</evidence>
<dbReference type="Proteomes" id="UP000295525">
    <property type="component" value="Unassembled WGS sequence"/>
</dbReference>
<dbReference type="InterPro" id="IPR006311">
    <property type="entry name" value="TAT_signal"/>
</dbReference>
<dbReference type="InterPro" id="IPR028081">
    <property type="entry name" value="Leu-bd"/>
</dbReference>
<dbReference type="Pfam" id="PF13458">
    <property type="entry name" value="Peripla_BP_6"/>
    <property type="match status" value="1"/>
</dbReference>
<dbReference type="EMBL" id="SMAJ01000003">
    <property type="protein sequence ID" value="TCT09434.1"/>
    <property type="molecule type" value="Genomic_DNA"/>
</dbReference>
<dbReference type="NCBIfam" id="TIGR01409">
    <property type="entry name" value="TAT_signal_seq"/>
    <property type="match status" value="1"/>
</dbReference>
<dbReference type="PANTHER" id="PTHR30483">
    <property type="entry name" value="LEUCINE-SPECIFIC-BINDING PROTEIN"/>
    <property type="match status" value="1"/>
</dbReference>
<accession>A0A4R3M7J0</accession>
<keyword evidence="5" id="KW-1185">Reference proteome</keyword>
<evidence type="ECO:0000256" key="2">
    <source>
        <dbReference type="ARBA" id="ARBA00022729"/>
    </source>
</evidence>
<protein>
    <submittedName>
        <fullName evidence="4">Amino acid/amide ABC transporter substrate-binding protein (HAAT family)</fullName>
    </submittedName>
</protein>
<dbReference type="SUPFAM" id="SSF53822">
    <property type="entry name" value="Periplasmic binding protein-like I"/>
    <property type="match status" value="1"/>
</dbReference>
<dbReference type="InterPro" id="IPR051010">
    <property type="entry name" value="BCAA_transport"/>
</dbReference>
<keyword evidence="2" id="KW-0732">Signal</keyword>